<dbReference type="InterPro" id="IPR000792">
    <property type="entry name" value="Tscrpt_reg_LuxR_C"/>
</dbReference>
<dbReference type="SMART" id="SM00421">
    <property type="entry name" value="HTH_LUXR"/>
    <property type="match status" value="2"/>
</dbReference>
<dbReference type="SUPFAM" id="SSF53474">
    <property type="entry name" value="alpha/beta-Hydrolases"/>
    <property type="match status" value="1"/>
</dbReference>
<dbReference type="Pfam" id="PF00561">
    <property type="entry name" value="Abhydrolase_1"/>
    <property type="match status" value="1"/>
</dbReference>
<name>A0ABY4ZQ30_9CAUL</name>
<protein>
    <submittedName>
        <fullName evidence="2">Alpha/beta fold hydrolase</fullName>
    </submittedName>
</protein>
<feature type="domain" description="HTH luxR-type" evidence="1">
    <location>
        <begin position="162"/>
        <end position="219"/>
    </location>
</feature>
<evidence type="ECO:0000313" key="2">
    <source>
        <dbReference type="EMBL" id="USQ94892.1"/>
    </source>
</evidence>
<keyword evidence="2" id="KW-0378">Hydrolase</keyword>
<dbReference type="InterPro" id="IPR016032">
    <property type="entry name" value="Sig_transdc_resp-reg_C-effctor"/>
</dbReference>
<evidence type="ECO:0000259" key="1">
    <source>
        <dbReference type="SMART" id="SM00421"/>
    </source>
</evidence>
<dbReference type="PANTHER" id="PTHR43798">
    <property type="entry name" value="MONOACYLGLYCEROL LIPASE"/>
    <property type="match status" value="1"/>
</dbReference>
<dbReference type="Gene3D" id="3.40.50.1820">
    <property type="entry name" value="alpha/beta hydrolase"/>
    <property type="match status" value="1"/>
</dbReference>
<reference evidence="2 3" key="1">
    <citation type="submission" date="2022-04" db="EMBL/GenBank/DDBJ databases">
        <title>Genome sequence of soybean root-associated Caulobacter segnis RL271.</title>
        <authorList>
            <person name="Longley R."/>
            <person name="Bonito G."/>
            <person name="Trigodet F."/>
            <person name="Crosson S."/>
            <person name="Fiebig A."/>
        </authorList>
    </citation>
    <scope>NUCLEOTIDE SEQUENCE [LARGE SCALE GENOMIC DNA]</scope>
    <source>
        <strain evidence="2 3">RL271</strain>
    </source>
</reference>
<sequence length="624" mass="66126">MAEDADEQRLAPFLRAVLENADAVLETAQSDPDALAGLITTDAAQAEFLPLFDPQSIAAAVLDAQGAVRVASRLFAEERGERYIDPGLVQRALRSGAPVVVPVAIETQDGAESAIFVYASAAMAFPLWRLPPELSAEAPSGKVVVLTTLAARTEPVARACAAFGLTGLQTRVVLAVVRAGSIKAAAGKLGISHITAREALSNVYRRTGARRLPELVGLLSGLAFGLLPSEADHAPLLVDVWGLTRKQASIALLVAGGASREEAARALGLSVAVVRKDLEQVFAALRVGSASELARTVSTMNALAALLAATRGQLGFADPRAEPLRLLPRADGTRIAWSDYGPAGGRPVLIVHSSMTSRLAPSGLVAALQAAGHRVLAIDRPGFGMSDAVRGVRAGEHDPFDVAALDVVALLDALRLPAIDIVARGGAQAVLALARRAPHRIGQVVLVNPDPPMGTDGRRHGPLGAFKEAYLRRPELIGTFARLLAGNLTRERLHRMLRQSMRGSPPDEAAAADPRLAENYWRSVRMFATGRIEGYVNEQVAMARADKPQPAPGLTRWTVLIGGHDTMHDPEHVERHWREVLPDSAFQRVPEAGRFLAMTHPERVVAALSPEGAASDATRAVTPP</sequence>
<gene>
    <name evidence="2" type="ORF">MZV50_20360</name>
</gene>
<dbReference type="Proteomes" id="UP001057520">
    <property type="component" value="Chromosome"/>
</dbReference>
<dbReference type="InterPro" id="IPR000073">
    <property type="entry name" value="AB_hydrolase_1"/>
</dbReference>
<dbReference type="EMBL" id="CP096040">
    <property type="protein sequence ID" value="USQ94892.1"/>
    <property type="molecule type" value="Genomic_DNA"/>
</dbReference>
<dbReference type="GO" id="GO:0016787">
    <property type="term" value="F:hydrolase activity"/>
    <property type="evidence" value="ECO:0007669"/>
    <property type="project" value="UniProtKB-KW"/>
</dbReference>
<dbReference type="Gene3D" id="1.10.10.10">
    <property type="entry name" value="Winged helix-like DNA-binding domain superfamily/Winged helix DNA-binding domain"/>
    <property type="match status" value="2"/>
</dbReference>
<organism evidence="2 3">
    <name type="scientific">Caulobacter segnis</name>
    <dbReference type="NCBI Taxonomy" id="88688"/>
    <lineage>
        <taxon>Bacteria</taxon>
        <taxon>Pseudomonadati</taxon>
        <taxon>Pseudomonadota</taxon>
        <taxon>Alphaproteobacteria</taxon>
        <taxon>Caulobacterales</taxon>
        <taxon>Caulobacteraceae</taxon>
        <taxon>Caulobacter</taxon>
    </lineage>
</organism>
<proteinExistence type="predicted"/>
<keyword evidence="3" id="KW-1185">Reference proteome</keyword>
<accession>A0ABY4ZQ30</accession>
<dbReference type="InterPro" id="IPR029058">
    <property type="entry name" value="AB_hydrolase_fold"/>
</dbReference>
<dbReference type="SUPFAM" id="SSF46894">
    <property type="entry name" value="C-terminal effector domain of the bipartite response regulators"/>
    <property type="match status" value="2"/>
</dbReference>
<evidence type="ECO:0000313" key="3">
    <source>
        <dbReference type="Proteomes" id="UP001057520"/>
    </source>
</evidence>
<feature type="domain" description="HTH luxR-type" evidence="1">
    <location>
        <begin position="240"/>
        <end position="297"/>
    </location>
</feature>
<dbReference type="PANTHER" id="PTHR43798:SF33">
    <property type="entry name" value="HYDROLASE, PUTATIVE (AFU_ORTHOLOGUE AFUA_2G14860)-RELATED"/>
    <property type="match status" value="1"/>
</dbReference>
<dbReference type="InterPro" id="IPR050266">
    <property type="entry name" value="AB_hydrolase_sf"/>
</dbReference>
<dbReference type="InterPro" id="IPR036388">
    <property type="entry name" value="WH-like_DNA-bd_sf"/>
</dbReference>
<dbReference type="PRINTS" id="PR00111">
    <property type="entry name" value="ABHYDROLASE"/>
</dbReference>